<dbReference type="GeneID" id="68096209"/>
<dbReference type="EMBL" id="PYSW02000001">
    <property type="protein sequence ID" value="KAG2393990.1"/>
    <property type="molecule type" value="Genomic_DNA"/>
</dbReference>
<dbReference type="RefSeq" id="XP_044555884.1">
    <property type="nucleotide sequence ID" value="XM_044693317.1"/>
</dbReference>
<dbReference type="InterPro" id="IPR011989">
    <property type="entry name" value="ARM-like"/>
</dbReference>
<dbReference type="Gene3D" id="1.25.10.10">
    <property type="entry name" value="Leucine-rich Repeat Variant"/>
    <property type="match status" value="1"/>
</dbReference>
<evidence type="ECO:0000313" key="1">
    <source>
        <dbReference type="EMBL" id="KAG2393990.1"/>
    </source>
</evidence>
<accession>A0AA88H3K6</accession>
<organism evidence="1 2">
    <name type="scientific">Naegleria lovaniensis</name>
    <name type="common">Amoeba</name>
    <dbReference type="NCBI Taxonomy" id="51637"/>
    <lineage>
        <taxon>Eukaryota</taxon>
        <taxon>Discoba</taxon>
        <taxon>Heterolobosea</taxon>
        <taxon>Tetramitia</taxon>
        <taxon>Eutetramitia</taxon>
        <taxon>Vahlkampfiidae</taxon>
        <taxon>Naegleria</taxon>
    </lineage>
</organism>
<dbReference type="Proteomes" id="UP000816034">
    <property type="component" value="Unassembled WGS sequence"/>
</dbReference>
<keyword evidence="2" id="KW-1185">Reference proteome</keyword>
<evidence type="ECO:0000313" key="2">
    <source>
        <dbReference type="Proteomes" id="UP000816034"/>
    </source>
</evidence>
<dbReference type="SUPFAM" id="SSF48371">
    <property type="entry name" value="ARM repeat"/>
    <property type="match status" value="1"/>
</dbReference>
<name>A0AA88H3K6_NAELO</name>
<sequence length="432" mass="49095">MSHLLKDISYGPLCLVGGGLALLSYFAIEEFLITKYNRVELYKALQNLNDSNPETREQGILFIFDYIHNKEQVEKKDPAEEKKDILYEHNTLRKCLKLLTTYFDTNTDKTNQCALIIIRELICGPASIERRRHFNMSLKGLPTLFQCCLSDNEKVVLPALRALKSGTTFEVFKKELEDDVPRGSEGGAILLKSIESEDLFRLASMLNGQENTEILRGVTSILSHISHSQDGAMVLAEQDSVVSSLLPLLTSHVDNISKNAVITLANIAKVNFEQHEDCLVTGLRSILKTLNNQTKLPQKIAVLEYMSALAQHFATKQMAMRDNIASQLLELKEQCEYLFRLAEAENAQIRDPARVFTQLFTQPSYTSQADTFSLLETAVKQRIKMEQEEKVKKMIQSMRQMGIDIPPHILSTMSPNDIQQLYFQMMQQYGMM</sequence>
<dbReference type="AlphaFoldDB" id="A0AA88H3K6"/>
<comment type="caution">
    <text evidence="1">The sequence shown here is derived from an EMBL/GenBank/DDBJ whole genome shotgun (WGS) entry which is preliminary data.</text>
</comment>
<proteinExistence type="predicted"/>
<protein>
    <submittedName>
        <fullName evidence="1">Uncharacterized protein</fullName>
    </submittedName>
</protein>
<gene>
    <name evidence="1" type="ORF">C9374_003754</name>
</gene>
<dbReference type="InterPro" id="IPR016024">
    <property type="entry name" value="ARM-type_fold"/>
</dbReference>
<reference evidence="1 2" key="1">
    <citation type="journal article" date="2018" name="BMC Genomics">
        <title>The genome of Naegleria lovaniensis, the basis for a comparative approach to unravel pathogenicity factors of the human pathogenic amoeba N. fowleri.</title>
        <authorList>
            <person name="Liechti N."/>
            <person name="Schurch N."/>
            <person name="Bruggmann R."/>
            <person name="Wittwer M."/>
        </authorList>
    </citation>
    <scope>NUCLEOTIDE SEQUENCE [LARGE SCALE GENOMIC DNA]</scope>
    <source>
        <strain evidence="1 2">ATCC 30569</strain>
    </source>
</reference>